<accession>A0ABU3DT93</accession>
<keyword evidence="3" id="KW-1185">Reference proteome</keyword>
<feature type="region of interest" description="Disordered" evidence="1">
    <location>
        <begin position="1"/>
        <end position="53"/>
    </location>
</feature>
<dbReference type="EMBL" id="JAVRHN010000007">
    <property type="protein sequence ID" value="MDT0686936.1"/>
    <property type="molecule type" value="Genomic_DNA"/>
</dbReference>
<name>A0ABU3DT93_9FLAO</name>
<evidence type="ECO:0000313" key="2">
    <source>
        <dbReference type="EMBL" id="MDT0686936.1"/>
    </source>
</evidence>
<sequence length="53" mass="6580">MSNKESDRREFQDEKDAKKSPEWKNANRDEQRKEDAKRHDKFEEDKNKQQKNE</sequence>
<comment type="caution">
    <text evidence="2">The sequence shown here is derived from an EMBL/GenBank/DDBJ whole genome shotgun (WGS) entry which is preliminary data.</text>
</comment>
<reference evidence="2 3" key="1">
    <citation type="submission" date="2023-09" db="EMBL/GenBank/DDBJ databases">
        <authorList>
            <person name="Rey-Velasco X."/>
        </authorList>
    </citation>
    <scope>NUCLEOTIDE SEQUENCE [LARGE SCALE GENOMIC DNA]</scope>
    <source>
        <strain evidence="2 3">F225</strain>
    </source>
</reference>
<evidence type="ECO:0000313" key="3">
    <source>
        <dbReference type="Proteomes" id="UP001253848"/>
    </source>
</evidence>
<protein>
    <submittedName>
        <fullName evidence="2">Uncharacterized protein</fullName>
    </submittedName>
</protein>
<evidence type="ECO:0000256" key="1">
    <source>
        <dbReference type="SAM" id="MobiDB-lite"/>
    </source>
</evidence>
<dbReference type="RefSeq" id="WP_311500235.1">
    <property type="nucleotide sequence ID" value="NZ_JAVRHN010000007.1"/>
</dbReference>
<dbReference type="Proteomes" id="UP001253848">
    <property type="component" value="Unassembled WGS sequence"/>
</dbReference>
<organism evidence="2 3">
    <name type="scientific">Autumnicola psychrophila</name>
    <dbReference type="NCBI Taxonomy" id="3075592"/>
    <lineage>
        <taxon>Bacteria</taxon>
        <taxon>Pseudomonadati</taxon>
        <taxon>Bacteroidota</taxon>
        <taxon>Flavobacteriia</taxon>
        <taxon>Flavobacteriales</taxon>
        <taxon>Flavobacteriaceae</taxon>
        <taxon>Autumnicola</taxon>
    </lineage>
</organism>
<gene>
    <name evidence="2" type="ORF">RM541_11200</name>
</gene>
<proteinExistence type="predicted"/>